<evidence type="ECO:0000256" key="2">
    <source>
        <dbReference type="SAM" id="SignalP"/>
    </source>
</evidence>
<dbReference type="PANTHER" id="PTHR43798:SF33">
    <property type="entry name" value="HYDROLASE, PUTATIVE (AFU_ORTHOLOGUE AFUA_2G14860)-RELATED"/>
    <property type="match status" value="1"/>
</dbReference>
<evidence type="ECO:0000313" key="4">
    <source>
        <dbReference type="EMBL" id="AOS62189.1"/>
    </source>
</evidence>
<dbReference type="RefSeq" id="WP_069847454.1">
    <property type="nucleotide sequence ID" value="NZ_CP014859.1"/>
</dbReference>
<feature type="signal peptide" evidence="2">
    <location>
        <begin position="1"/>
        <end position="22"/>
    </location>
</feature>
<dbReference type="GO" id="GO:0016787">
    <property type="term" value="F:hydrolase activity"/>
    <property type="evidence" value="ECO:0007669"/>
    <property type="project" value="UniProtKB-KW"/>
</dbReference>
<keyword evidence="5" id="KW-1185">Reference proteome</keyword>
<dbReference type="Proteomes" id="UP000095210">
    <property type="component" value="Chromosome"/>
</dbReference>
<gene>
    <name evidence="4" type="ORF">TL08_06835</name>
</gene>
<reference evidence="5" key="1">
    <citation type="submission" date="2016-03" db="EMBL/GenBank/DDBJ databases">
        <title>Complete genome sequence of the type strain Actinoalloteichus hymeniacidonis DSM 45092.</title>
        <authorList>
            <person name="Schaffert L."/>
            <person name="Albersmeier A."/>
            <person name="Winkler A."/>
            <person name="Kalinowski J."/>
            <person name="Zotchev S."/>
            <person name="Ruckert C."/>
        </authorList>
    </citation>
    <scope>NUCLEOTIDE SEQUENCE [LARGE SCALE GENOMIC DNA]</scope>
    <source>
        <strain evidence="5">HPA177(T) (DSM 45092(T))</strain>
    </source>
</reference>
<organism evidence="4 5">
    <name type="scientific">Actinoalloteichus hymeniacidonis</name>
    <dbReference type="NCBI Taxonomy" id="340345"/>
    <lineage>
        <taxon>Bacteria</taxon>
        <taxon>Bacillati</taxon>
        <taxon>Actinomycetota</taxon>
        <taxon>Actinomycetes</taxon>
        <taxon>Pseudonocardiales</taxon>
        <taxon>Pseudonocardiaceae</taxon>
        <taxon>Actinoalloteichus</taxon>
    </lineage>
</organism>
<dbReference type="KEGG" id="ahm:TL08_06835"/>
<keyword evidence="4" id="KW-0378">Hydrolase</keyword>
<evidence type="ECO:0000256" key="1">
    <source>
        <dbReference type="SAM" id="MobiDB-lite"/>
    </source>
</evidence>
<dbReference type="GO" id="GO:0016020">
    <property type="term" value="C:membrane"/>
    <property type="evidence" value="ECO:0007669"/>
    <property type="project" value="TreeGrafter"/>
</dbReference>
<keyword evidence="4" id="KW-0012">Acyltransferase</keyword>
<feature type="domain" description="AB hydrolase-1" evidence="3">
    <location>
        <begin position="82"/>
        <end position="187"/>
    </location>
</feature>
<dbReference type="PRINTS" id="PR00111">
    <property type="entry name" value="ABHYDROLASE"/>
</dbReference>
<dbReference type="PROSITE" id="PS51257">
    <property type="entry name" value="PROKAR_LIPOPROTEIN"/>
    <property type="match status" value="1"/>
</dbReference>
<dbReference type="EMBL" id="CP014859">
    <property type="protein sequence ID" value="AOS62189.1"/>
    <property type="molecule type" value="Genomic_DNA"/>
</dbReference>
<dbReference type="GO" id="GO:0016746">
    <property type="term" value="F:acyltransferase activity"/>
    <property type="evidence" value="ECO:0007669"/>
    <property type="project" value="UniProtKB-KW"/>
</dbReference>
<keyword evidence="2" id="KW-0732">Signal</keyword>
<dbReference type="SUPFAM" id="SSF53474">
    <property type="entry name" value="alpha/beta-Hydrolases"/>
    <property type="match status" value="1"/>
</dbReference>
<keyword evidence="4" id="KW-0808">Transferase</keyword>
<feature type="region of interest" description="Disordered" evidence="1">
    <location>
        <begin position="28"/>
        <end position="55"/>
    </location>
</feature>
<dbReference type="InterPro" id="IPR000073">
    <property type="entry name" value="AB_hydrolase_1"/>
</dbReference>
<dbReference type="AlphaFoldDB" id="A0AAC9MXD5"/>
<feature type="compositionally biased region" description="Low complexity" evidence="1">
    <location>
        <begin position="28"/>
        <end position="43"/>
    </location>
</feature>
<dbReference type="PANTHER" id="PTHR43798">
    <property type="entry name" value="MONOACYLGLYCEROL LIPASE"/>
    <property type="match status" value="1"/>
</dbReference>
<name>A0AAC9MXD5_9PSEU</name>
<accession>A0AAC9MXD5</accession>
<evidence type="ECO:0000313" key="5">
    <source>
        <dbReference type="Proteomes" id="UP000095210"/>
    </source>
</evidence>
<dbReference type="Pfam" id="PF00561">
    <property type="entry name" value="Abhydrolase_1"/>
    <property type="match status" value="1"/>
</dbReference>
<feature type="chain" id="PRO_5042238420" evidence="2">
    <location>
        <begin position="23"/>
        <end position="310"/>
    </location>
</feature>
<dbReference type="Gene3D" id="3.40.50.1820">
    <property type="entry name" value="alpha/beta hydrolase"/>
    <property type="match status" value="1"/>
</dbReference>
<feature type="compositionally biased region" description="Acidic residues" evidence="1">
    <location>
        <begin position="44"/>
        <end position="54"/>
    </location>
</feature>
<protein>
    <submittedName>
        <fullName evidence="4">Hydrolase or acyltransferase of alpha/beta superfamily</fullName>
    </submittedName>
</protein>
<proteinExistence type="predicted"/>
<sequence length="310" mass="31865">MNRNRRTSAVIALCCTASVWLAGCGDSSTTESDSAASTGSTTEEGSEQATEDDTTFTGTKQITVEEHSINVSCSGAPVDGRPAVFLLHGGGDDLSMFADVQETLGEQDRVCSYDRPGAGGSDQPAEPQTLEDAGAVLTGVIDQLSGEAPVVLVGHSMGGVIAGRYAPDNQERVAGLVLLDATSPTQGADLAAGIPESATGDAVVVRDQTLAVLEGEGPEQLALPDGEVASAGDIPVEVIQHGVQYLAEGMPEYGEALEGAWTQGQEKWLALSGDSNLSTAEEAGHHIYLDQPDLAVESIRDVVSRAAANG</sequence>
<evidence type="ECO:0000259" key="3">
    <source>
        <dbReference type="Pfam" id="PF00561"/>
    </source>
</evidence>
<dbReference type="InterPro" id="IPR029058">
    <property type="entry name" value="AB_hydrolase_fold"/>
</dbReference>
<dbReference type="InterPro" id="IPR050266">
    <property type="entry name" value="AB_hydrolase_sf"/>
</dbReference>